<dbReference type="Gene3D" id="3.30.40.10">
    <property type="entry name" value="Zinc/RING finger domain, C3HC4 (zinc finger)"/>
    <property type="match status" value="1"/>
</dbReference>
<dbReference type="PROSITE" id="PS01359">
    <property type="entry name" value="ZF_PHD_1"/>
    <property type="match status" value="1"/>
</dbReference>
<feature type="compositionally biased region" description="Polar residues" evidence="5">
    <location>
        <begin position="645"/>
        <end position="659"/>
    </location>
</feature>
<dbReference type="Pfam" id="PF00628">
    <property type="entry name" value="PHD"/>
    <property type="match status" value="1"/>
</dbReference>
<dbReference type="GO" id="GO:0002039">
    <property type="term" value="F:p53 binding"/>
    <property type="evidence" value="ECO:0007669"/>
    <property type="project" value="TreeGrafter"/>
</dbReference>
<dbReference type="GO" id="GO:0008270">
    <property type="term" value="F:zinc ion binding"/>
    <property type="evidence" value="ECO:0007669"/>
    <property type="project" value="UniProtKB-KW"/>
</dbReference>
<name>A0A915HGM2_ROMCU</name>
<dbReference type="InterPro" id="IPR011011">
    <property type="entry name" value="Znf_FYVE_PHD"/>
</dbReference>
<evidence type="ECO:0000256" key="4">
    <source>
        <dbReference type="PROSITE-ProRule" id="PRU00146"/>
    </source>
</evidence>
<feature type="region of interest" description="Disordered" evidence="5">
    <location>
        <begin position="793"/>
        <end position="813"/>
    </location>
</feature>
<dbReference type="Proteomes" id="UP000887565">
    <property type="component" value="Unplaced"/>
</dbReference>
<dbReference type="PROSITE" id="PS50016">
    <property type="entry name" value="ZF_PHD_2"/>
    <property type="match status" value="1"/>
</dbReference>
<evidence type="ECO:0000313" key="7">
    <source>
        <dbReference type="Proteomes" id="UP000887565"/>
    </source>
</evidence>
<dbReference type="SMART" id="SM00249">
    <property type="entry name" value="PHD"/>
    <property type="match status" value="1"/>
</dbReference>
<reference evidence="8" key="1">
    <citation type="submission" date="2022-11" db="UniProtKB">
        <authorList>
            <consortium name="WormBaseParasite"/>
        </authorList>
    </citation>
    <scope>IDENTIFICATION</scope>
</reference>
<dbReference type="GO" id="GO:0045944">
    <property type="term" value="P:positive regulation of transcription by RNA polymerase II"/>
    <property type="evidence" value="ECO:0007669"/>
    <property type="project" value="TreeGrafter"/>
</dbReference>
<dbReference type="PANTHER" id="PTHR46452:SF1">
    <property type="entry name" value="TRANSCRIPTION INITIATION FACTOR TFIID SUBUNIT 3"/>
    <property type="match status" value="1"/>
</dbReference>
<dbReference type="PANTHER" id="PTHR46452">
    <property type="entry name" value="TRANSCRIPTION INITIATION FACTOR TFIID SUBUNIT 3"/>
    <property type="match status" value="1"/>
</dbReference>
<dbReference type="InterPro" id="IPR019787">
    <property type="entry name" value="Znf_PHD-finger"/>
</dbReference>
<evidence type="ECO:0000256" key="2">
    <source>
        <dbReference type="ARBA" id="ARBA00022771"/>
    </source>
</evidence>
<sequence>MDEVIDSPTFRTGGHRKSGQTAPKNDYLCPKVPQNFPLPKLPQLNIPRPDHPELKTRPDYIPPYLPLLKQEEPKKEPDECSHLNSSFGDGKSRKNNTRDDWLSGDDWLSSLYDFDAKKAGLVKDVEVLEPIDLKPPTPSPPVSAVFVPVARTPSPPAPVPASMPVSVQYRDERRIIDEIIAKHPNLTSAAPTPVLKLKRLSLVGRPPKKALTVAQLSAAKAAVMRERGQLSGAESESSSAVTFLARSFGPSKCSPTKAARKAVKAILSALPPKEPVAPAVATSNVHLSPVVSEKSSQNSSFSIDECISSVIEQANNSNSLILRQTIEDTVTGTLEETATPSPKSSTADQLKRLCFIESAIAQVCLSSQKGAVPSIVDESDTMKRSSSPLLQSSAILTHGEPSVSCSEEKFCVKESEVKAKLATSCSTETKTSVIAADKTKEERANIKESKKRKTAHFLMQQTSTSVTTTKRSAPPPMPAFDSSTLFRPDVVAPVMTTAKKVAPLVLQKPKIFDADRSKRTPTPTKFAAPTSSASSSRSDTPSIPSVTQQQPVVPPPKKLGPLKIKLNLPAASSNKETTPPKLKVENPPPSESKKRRLSSMEAGKSVPWAPLIPKSKRPKLSTSTSKETSEKSASISKSRKAGSMGKSSPKLTISNNQAKESAPDVSTFPKVASLKVPKLILKLGGASKIREQMEESAECSQNARVTNSVDISMTSFSDKFNDISGSRPSLPLNGQVSTLYADQMRKLSPVRPLSASPPPPTPSPRSLSPTSSPGHLFIQPTSQNDEREEVFMDQNLQSRSDSKLSRPGSRMNFESIVPPSIVERVEWPDEDERGCETEEELEITPPLLVPKLKIKEDSISQITFEKHQVHHHHHNHPEPSNDEEKIWYCPVCQVPYEDGVDMIACDKCDNWFHWTCVGLTKAPPDHEPWFCTSCDTKRIKSQARKKLKK</sequence>
<feature type="compositionally biased region" description="Polar residues" evidence="5">
    <location>
        <begin position="461"/>
        <end position="471"/>
    </location>
</feature>
<feature type="compositionally biased region" description="Low complexity" evidence="5">
    <location>
        <begin position="559"/>
        <end position="569"/>
    </location>
</feature>
<evidence type="ECO:0000259" key="6">
    <source>
        <dbReference type="PROSITE" id="PS50016"/>
    </source>
</evidence>
<feature type="region of interest" description="Disordered" evidence="5">
    <location>
        <begin position="461"/>
        <end position="481"/>
    </location>
</feature>
<dbReference type="InterPro" id="IPR001965">
    <property type="entry name" value="Znf_PHD"/>
</dbReference>
<keyword evidence="3" id="KW-0862">Zinc</keyword>
<evidence type="ECO:0000313" key="8">
    <source>
        <dbReference type="WBParaSite" id="nRc.2.0.1.t00780-RA"/>
    </source>
</evidence>
<feature type="region of interest" description="Disordered" evidence="5">
    <location>
        <begin position="749"/>
        <end position="779"/>
    </location>
</feature>
<dbReference type="AlphaFoldDB" id="A0A915HGM2"/>
<keyword evidence="1" id="KW-0479">Metal-binding</keyword>
<feature type="compositionally biased region" description="Basic and acidic residues" evidence="5">
    <location>
        <begin position="69"/>
        <end position="81"/>
    </location>
</feature>
<organism evidence="7 8">
    <name type="scientific">Romanomermis culicivorax</name>
    <name type="common">Nematode worm</name>
    <dbReference type="NCBI Taxonomy" id="13658"/>
    <lineage>
        <taxon>Eukaryota</taxon>
        <taxon>Metazoa</taxon>
        <taxon>Ecdysozoa</taxon>
        <taxon>Nematoda</taxon>
        <taxon>Enoplea</taxon>
        <taxon>Dorylaimia</taxon>
        <taxon>Mermithida</taxon>
        <taxon>Mermithoidea</taxon>
        <taxon>Mermithidae</taxon>
        <taxon>Romanomermis</taxon>
    </lineage>
</organism>
<feature type="region of interest" description="Disordered" evidence="5">
    <location>
        <begin position="1"/>
        <end position="98"/>
    </location>
</feature>
<feature type="domain" description="PHD-type" evidence="6">
    <location>
        <begin position="886"/>
        <end position="937"/>
    </location>
</feature>
<dbReference type="CDD" id="cd15522">
    <property type="entry name" value="PHD_TAF3"/>
    <property type="match status" value="1"/>
</dbReference>
<feature type="compositionally biased region" description="Basic and acidic residues" evidence="5">
    <location>
        <begin position="48"/>
        <end position="58"/>
    </location>
</feature>
<dbReference type="SUPFAM" id="SSF57903">
    <property type="entry name" value="FYVE/PHD zinc finger"/>
    <property type="match status" value="1"/>
</dbReference>
<evidence type="ECO:0000256" key="1">
    <source>
        <dbReference type="ARBA" id="ARBA00022723"/>
    </source>
</evidence>
<feature type="compositionally biased region" description="Low complexity" evidence="5">
    <location>
        <begin position="520"/>
        <end position="551"/>
    </location>
</feature>
<evidence type="ECO:0000256" key="3">
    <source>
        <dbReference type="ARBA" id="ARBA00022833"/>
    </source>
</evidence>
<dbReference type="GO" id="GO:0005669">
    <property type="term" value="C:transcription factor TFIID complex"/>
    <property type="evidence" value="ECO:0007669"/>
    <property type="project" value="TreeGrafter"/>
</dbReference>
<proteinExistence type="predicted"/>
<dbReference type="WBParaSite" id="nRc.2.0.1.t00780-RA">
    <property type="protein sequence ID" value="nRc.2.0.1.t00780-RA"/>
    <property type="gene ID" value="nRc.2.0.1.g00780"/>
</dbReference>
<dbReference type="InterPro" id="IPR013083">
    <property type="entry name" value="Znf_RING/FYVE/PHD"/>
</dbReference>
<accession>A0A915HGM2</accession>
<protein>
    <submittedName>
        <fullName evidence="8">PHD-type domain-containing protein</fullName>
    </submittedName>
</protein>
<keyword evidence="7" id="KW-1185">Reference proteome</keyword>
<feature type="region of interest" description="Disordered" evidence="5">
    <location>
        <begin position="513"/>
        <end position="667"/>
    </location>
</feature>
<evidence type="ECO:0000256" key="5">
    <source>
        <dbReference type="SAM" id="MobiDB-lite"/>
    </source>
</evidence>
<dbReference type="InterPro" id="IPR019786">
    <property type="entry name" value="Zinc_finger_PHD-type_CS"/>
</dbReference>
<keyword evidence="2 4" id="KW-0863">Zinc-finger</keyword>
<feature type="compositionally biased region" description="Low complexity" evidence="5">
    <location>
        <begin position="620"/>
        <end position="636"/>
    </location>
</feature>
<feature type="compositionally biased region" description="Low complexity" evidence="5">
    <location>
        <begin position="764"/>
        <end position="773"/>
    </location>
</feature>